<dbReference type="Proteomes" id="UP000037035">
    <property type="component" value="Unassembled WGS sequence"/>
</dbReference>
<dbReference type="GO" id="GO:0061723">
    <property type="term" value="P:glycophagy"/>
    <property type="evidence" value="ECO:0007669"/>
    <property type="project" value="TreeGrafter"/>
</dbReference>
<comment type="subcellular location">
    <subcellularLocation>
        <location evidence="1">Endoplasmic reticulum membrane</location>
        <topology evidence="1">Peripheral membrane protein</topology>
    </subcellularLocation>
    <subcellularLocation>
        <location evidence="2">Preautophagosomal structure membrane</location>
        <topology evidence="2">Peripheral membrane protein</topology>
    </subcellularLocation>
</comment>
<comment type="similarity">
    <text evidence="3">Belongs to the ATG2 family.</text>
</comment>
<dbReference type="Pfam" id="PF13329">
    <property type="entry name" value="ATG2_CAD"/>
    <property type="match status" value="1"/>
</dbReference>
<gene>
    <name evidence="13" type="ORF">VP01_9291g1</name>
</gene>
<keyword evidence="6" id="KW-0256">Endoplasmic reticulum</keyword>
<evidence type="ECO:0000313" key="14">
    <source>
        <dbReference type="Proteomes" id="UP000037035"/>
    </source>
</evidence>
<reference evidence="13 14" key="1">
    <citation type="submission" date="2015-08" db="EMBL/GenBank/DDBJ databases">
        <title>Next Generation Sequencing and Analysis of the Genome of Puccinia sorghi L Schw, the Causal Agent of Maize Common Rust.</title>
        <authorList>
            <person name="Rochi L."/>
            <person name="Burguener G."/>
            <person name="Darino M."/>
            <person name="Turjanski A."/>
            <person name="Kreff E."/>
            <person name="Dieguez M.J."/>
            <person name="Sacco F."/>
        </authorList>
    </citation>
    <scope>NUCLEOTIDE SEQUENCE [LARGE SCALE GENOMIC DNA]</scope>
    <source>
        <strain evidence="13 14">RO10H11247</strain>
    </source>
</reference>
<name>A0A0L6U958_9BASI</name>
<accession>A0A0L6U958</accession>
<dbReference type="GO" id="GO:0006869">
    <property type="term" value="P:lipid transport"/>
    <property type="evidence" value="ECO:0007669"/>
    <property type="project" value="UniProtKB-KW"/>
</dbReference>
<organism evidence="13 14">
    <name type="scientific">Puccinia sorghi</name>
    <dbReference type="NCBI Taxonomy" id="27349"/>
    <lineage>
        <taxon>Eukaryota</taxon>
        <taxon>Fungi</taxon>
        <taxon>Dikarya</taxon>
        <taxon>Basidiomycota</taxon>
        <taxon>Pucciniomycotina</taxon>
        <taxon>Pucciniomycetes</taxon>
        <taxon>Pucciniales</taxon>
        <taxon>Pucciniaceae</taxon>
        <taxon>Puccinia</taxon>
    </lineage>
</organism>
<dbReference type="OrthoDB" id="18982at2759"/>
<keyword evidence="14" id="KW-1185">Reference proteome</keyword>
<keyword evidence="7" id="KW-0072">Autophagy</keyword>
<evidence type="ECO:0000256" key="9">
    <source>
        <dbReference type="ARBA" id="ARBA00023136"/>
    </source>
</evidence>
<dbReference type="AlphaFoldDB" id="A0A0L6U958"/>
<comment type="catalytic activity">
    <reaction evidence="11">
        <text>a 1,2-diacyl-sn-glycero-3-phosphoethanolamine(in) = a 1,2-diacyl-sn-glycero-3-phosphoethanolamine(out)</text>
        <dbReference type="Rhea" id="RHEA:38895"/>
        <dbReference type="ChEBI" id="CHEBI:64612"/>
    </reaction>
</comment>
<evidence type="ECO:0000256" key="3">
    <source>
        <dbReference type="ARBA" id="ARBA00009714"/>
    </source>
</evidence>
<dbReference type="GO" id="GO:0005789">
    <property type="term" value="C:endoplasmic reticulum membrane"/>
    <property type="evidence" value="ECO:0007669"/>
    <property type="project" value="UniProtKB-SubCell"/>
</dbReference>
<dbReference type="GO" id="GO:0061908">
    <property type="term" value="C:phagophore"/>
    <property type="evidence" value="ECO:0007669"/>
    <property type="project" value="TreeGrafter"/>
</dbReference>
<dbReference type="GO" id="GO:0061709">
    <property type="term" value="P:reticulophagy"/>
    <property type="evidence" value="ECO:0007669"/>
    <property type="project" value="TreeGrafter"/>
</dbReference>
<evidence type="ECO:0000256" key="4">
    <source>
        <dbReference type="ARBA" id="ARBA00018070"/>
    </source>
</evidence>
<keyword evidence="8" id="KW-0445">Lipid transport</keyword>
<dbReference type="GO" id="GO:0032266">
    <property type="term" value="F:phosphatidylinositol-3-phosphate binding"/>
    <property type="evidence" value="ECO:0007669"/>
    <property type="project" value="TreeGrafter"/>
</dbReference>
<protein>
    <recommendedName>
        <fullName evidence="4">Autophagy-related protein 2</fullName>
    </recommendedName>
</protein>
<evidence type="ECO:0000256" key="7">
    <source>
        <dbReference type="ARBA" id="ARBA00023006"/>
    </source>
</evidence>
<evidence type="ECO:0000256" key="10">
    <source>
        <dbReference type="ARBA" id="ARBA00024479"/>
    </source>
</evidence>
<dbReference type="GO" id="GO:0000045">
    <property type="term" value="P:autophagosome assembly"/>
    <property type="evidence" value="ECO:0007669"/>
    <property type="project" value="TreeGrafter"/>
</dbReference>
<comment type="catalytic activity">
    <reaction evidence="10">
        <text>a 1,2-diacyl-sn-glycero-3-phospho-L-serine(in) = a 1,2-diacyl-sn-glycero-3-phospho-L-serine(out)</text>
        <dbReference type="Rhea" id="RHEA:38663"/>
        <dbReference type="ChEBI" id="CHEBI:57262"/>
    </reaction>
</comment>
<evidence type="ECO:0000256" key="6">
    <source>
        <dbReference type="ARBA" id="ARBA00022824"/>
    </source>
</evidence>
<dbReference type="GO" id="GO:0034045">
    <property type="term" value="C:phagophore assembly site membrane"/>
    <property type="evidence" value="ECO:0007669"/>
    <property type="project" value="UniProtKB-SubCell"/>
</dbReference>
<proteinExistence type="inferred from homology"/>
<comment type="caution">
    <text evidence="13">The sequence shown here is derived from an EMBL/GenBank/DDBJ whole genome shotgun (WGS) entry which is preliminary data.</text>
</comment>
<evidence type="ECO:0000256" key="1">
    <source>
        <dbReference type="ARBA" id="ARBA00004406"/>
    </source>
</evidence>
<dbReference type="GO" id="GO:0043495">
    <property type="term" value="F:protein-membrane adaptor activity"/>
    <property type="evidence" value="ECO:0007669"/>
    <property type="project" value="TreeGrafter"/>
</dbReference>
<evidence type="ECO:0000256" key="2">
    <source>
        <dbReference type="ARBA" id="ARBA00004623"/>
    </source>
</evidence>
<evidence type="ECO:0000256" key="11">
    <source>
        <dbReference type="ARBA" id="ARBA00024615"/>
    </source>
</evidence>
<evidence type="ECO:0000256" key="8">
    <source>
        <dbReference type="ARBA" id="ARBA00023055"/>
    </source>
</evidence>
<dbReference type="EMBL" id="LAVV01014928">
    <property type="protein sequence ID" value="KNZ44315.1"/>
    <property type="molecule type" value="Genomic_DNA"/>
</dbReference>
<evidence type="ECO:0000256" key="12">
    <source>
        <dbReference type="ARBA" id="ARBA00024631"/>
    </source>
</evidence>
<evidence type="ECO:0000313" key="13">
    <source>
        <dbReference type="EMBL" id="KNZ44315.1"/>
    </source>
</evidence>
<dbReference type="InterPro" id="IPR026849">
    <property type="entry name" value="ATG2"/>
</dbReference>
<dbReference type="GO" id="GO:0034727">
    <property type="term" value="P:piecemeal microautophagy of the nucleus"/>
    <property type="evidence" value="ECO:0007669"/>
    <property type="project" value="TreeGrafter"/>
</dbReference>
<sequence length="155" mass="17246">MRVEILPISIKLDYKPKYGFKICHIDGMSILQISRASKIGQLLQEIWTPDVKANQLEDVISGIGPVRSVVNLGTKIADLVLLPIEEMKKKDGHLSSGIQKGTSPFAKNTTLEVINPMTPFSRHSSSKREARPRLTYHCVGKMALSLQRHVDSLLS</sequence>
<dbReference type="STRING" id="27349.A0A0L6U958"/>
<dbReference type="GO" id="GO:0000422">
    <property type="term" value="P:autophagy of mitochondrion"/>
    <property type="evidence" value="ECO:0007669"/>
    <property type="project" value="TreeGrafter"/>
</dbReference>
<keyword evidence="5" id="KW-0813">Transport</keyword>
<keyword evidence="9" id="KW-0472">Membrane</keyword>
<comment type="catalytic activity">
    <reaction evidence="12">
        <text>a 1,2-diacyl-sn-glycero-3-phosphocholine(in) = a 1,2-diacyl-sn-glycero-3-phosphocholine(out)</text>
        <dbReference type="Rhea" id="RHEA:38571"/>
        <dbReference type="ChEBI" id="CHEBI:57643"/>
    </reaction>
</comment>
<dbReference type="VEuPathDB" id="FungiDB:VP01_9291g1"/>
<dbReference type="PANTHER" id="PTHR13190:SF1">
    <property type="entry name" value="AUTOPHAGY-RELATED 2, ISOFORM A"/>
    <property type="match status" value="1"/>
</dbReference>
<dbReference type="PANTHER" id="PTHR13190">
    <property type="entry name" value="AUTOPHAGY-RELATED 2, ISOFORM A"/>
    <property type="match status" value="1"/>
</dbReference>
<evidence type="ECO:0000256" key="5">
    <source>
        <dbReference type="ARBA" id="ARBA00022448"/>
    </source>
</evidence>